<dbReference type="InterPro" id="IPR004099">
    <property type="entry name" value="Pyr_nucl-diS_OxRdtase_dimer"/>
</dbReference>
<dbReference type="Gene3D" id="3.50.50.60">
    <property type="entry name" value="FAD/NAD(P)-binding domain"/>
    <property type="match status" value="2"/>
</dbReference>
<feature type="binding site" evidence="4">
    <location>
        <position position="51"/>
    </location>
    <ligand>
        <name>FAD</name>
        <dbReference type="ChEBI" id="CHEBI:57692"/>
    </ligand>
</feature>
<dbReference type="PRINTS" id="PR00368">
    <property type="entry name" value="FADPNR"/>
</dbReference>
<evidence type="ECO:0000259" key="7">
    <source>
        <dbReference type="Pfam" id="PF07992"/>
    </source>
</evidence>
<feature type="binding site" evidence="4">
    <location>
        <begin position="176"/>
        <end position="183"/>
    </location>
    <ligand>
        <name>NAD(+)</name>
        <dbReference type="ChEBI" id="CHEBI:57540"/>
    </ligand>
</feature>
<keyword evidence="4" id="KW-0520">NAD</keyword>
<evidence type="ECO:0000259" key="6">
    <source>
        <dbReference type="Pfam" id="PF02852"/>
    </source>
</evidence>
<dbReference type="Pfam" id="PF07992">
    <property type="entry name" value="Pyr_redox_2"/>
    <property type="match status" value="1"/>
</dbReference>
<keyword evidence="2" id="KW-0285">Flavoprotein</keyword>
<feature type="domain" description="FAD/NAD(P)-binding" evidence="7">
    <location>
        <begin position="5"/>
        <end position="324"/>
    </location>
</feature>
<feature type="domain" description="Pyridine nucleotide-disulphide oxidoreductase dimerisation" evidence="6">
    <location>
        <begin position="345"/>
        <end position="448"/>
    </location>
</feature>
<dbReference type="PANTHER" id="PTHR43014">
    <property type="entry name" value="MERCURIC REDUCTASE"/>
    <property type="match status" value="1"/>
</dbReference>
<dbReference type="Proteomes" id="UP000216339">
    <property type="component" value="Unassembled WGS sequence"/>
</dbReference>
<evidence type="ECO:0000256" key="3">
    <source>
        <dbReference type="ARBA" id="ARBA00022827"/>
    </source>
</evidence>
<reference evidence="8 9" key="1">
    <citation type="submission" date="2016-11" db="EMBL/GenBank/DDBJ databases">
        <title>Study of marine rhodopsin-containing bacteria.</title>
        <authorList>
            <person name="Yoshizawa S."/>
            <person name="Kumagai Y."/>
            <person name="Kogure K."/>
        </authorList>
    </citation>
    <scope>NUCLEOTIDE SEQUENCE [LARGE SCALE GENOMIC DNA]</scope>
    <source>
        <strain evidence="8 9">SAORIC-28</strain>
    </source>
</reference>
<proteinExistence type="inferred from homology"/>
<dbReference type="InterPro" id="IPR036188">
    <property type="entry name" value="FAD/NAD-bd_sf"/>
</dbReference>
<dbReference type="Pfam" id="PF02852">
    <property type="entry name" value="Pyr_redox_dim"/>
    <property type="match status" value="1"/>
</dbReference>
<gene>
    <name evidence="8" type="ORF">BSZ37_20655</name>
</gene>
<evidence type="ECO:0000313" key="8">
    <source>
        <dbReference type="EMBL" id="PAP74591.1"/>
    </source>
</evidence>
<protein>
    <submittedName>
        <fullName evidence="8">Pyridine nucleotide-disulfide oxidoreductase</fullName>
    </submittedName>
</protein>
<dbReference type="GO" id="GO:0016491">
    <property type="term" value="F:oxidoreductase activity"/>
    <property type="evidence" value="ECO:0007669"/>
    <property type="project" value="InterPro"/>
</dbReference>
<evidence type="ECO:0000256" key="1">
    <source>
        <dbReference type="ARBA" id="ARBA00007532"/>
    </source>
</evidence>
<dbReference type="PIRSF" id="PIRSF000350">
    <property type="entry name" value="Mercury_reductase_MerA"/>
    <property type="match status" value="1"/>
</dbReference>
<dbReference type="RefSeq" id="WP_095512556.1">
    <property type="nucleotide sequence ID" value="NZ_MQWD01000005.1"/>
</dbReference>
<feature type="binding site" evidence="4">
    <location>
        <position position="267"/>
    </location>
    <ligand>
        <name>NAD(+)</name>
        <dbReference type="ChEBI" id="CHEBI:57540"/>
    </ligand>
</feature>
<keyword evidence="3 4" id="KW-0274">FAD</keyword>
<dbReference type="PRINTS" id="PR00411">
    <property type="entry name" value="PNDRDTASEI"/>
</dbReference>
<comment type="cofactor">
    <cofactor evidence="4">
        <name>FAD</name>
        <dbReference type="ChEBI" id="CHEBI:57692"/>
    </cofactor>
    <text evidence="4">Binds 1 FAD per subunit.</text>
</comment>
<dbReference type="EMBL" id="MQWD01000005">
    <property type="protein sequence ID" value="PAP74591.1"/>
    <property type="molecule type" value="Genomic_DNA"/>
</dbReference>
<dbReference type="InterPro" id="IPR023753">
    <property type="entry name" value="FAD/NAD-binding_dom"/>
</dbReference>
<feature type="binding site" evidence="4">
    <location>
        <position position="308"/>
    </location>
    <ligand>
        <name>FAD</name>
        <dbReference type="ChEBI" id="CHEBI:57692"/>
    </ligand>
</feature>
<dbReference type="InterPro" id="IPR001100">
    <property type="entry name" value="Pyr_nuc-diS_OxRdtase"/>
</dbReference>
<dbReference type="AlphaFoldDB" id="A0A271ITN8"/>
<name>A0A271ITN8_9BACT</name>
<dbReference type="SUPFAM" id="SSF55424">
    <property type="entry name" value="FAD/NAD-linked reductases, dimerisation (C-terminal) domain"/>
    <property type="match status" value="1"/>
</dbReference>
<comment type="caution">
    <text evidence="8">The sequence shown here is derived from an EMBL/GenBank/DDBJ whole genome shotgun (WGS) entry which is preliminary data.</text>
</comment>
<comment type="similarity">
    <text evidence="1">Belongs to the class-I pyridine nucleotide-disulfide oxidoreductase family.</text>
</comment>
<dbReference type="InterPro" id="IPR016156">
    <property type="entry name" value="FAD/NAD-linked_Rdtase_dimer_sf"/>
</dbReference>
<dbReference type="SUPFAM" id="SSF51905">
    <property type="entry name" value="FAD/NAD(P)-binding domain"/>
    <property type="match status" value="1"/>
</dbReference>
<dbReference type="Gene3D" id="3.30.390.30">
    <property type="match status" value="1"/>
</dbReference>
<dbReference type="PANTHER" id="PTHR43014:SF5">
    <property type="entry name" value="GLUTATHIONE REDUCTASE (NADPH)"/>
    <property type="match status" value="1"/>
</dbReference>
<dbReference type="GO" id="GO:0000166">
    <property type="term" value="F:nucleotide binding"/>
    <property type="evidence" value="ECO:0007669"/>
    <property type="project" value="UniProtKB-KW"/>
</dbReference>
<evidence type="ECO:0000256" key="5">
    <source>
        <dbReference type="PIRSR" id="PIRSR000350-4"/>
    </source>
</evidence>
<evidence type="ECO:0000313" key="9">
    <source>
        <dbReference type="Proteomes" id="UP000216339"/>
    </source>
</evidence>
<keyword evidence="4" id="KW-0547">Nucleotide-binding</keyword>
<feature type="disulfide bond" description="Redox-active" evidence="5">
    <location>
        <begin position="42"/>
        <end position="47"/>
    </location>
</feature>
<organism evidence="8 9">
    <name type="scientific">Rubrivirga marina</name>
    <dbReference type="NCBI Taxonomy" id="1196024"/>
    <lineage>
        <taxon>Bacteria</taxon>
        <taxon>Pseudomonadati</taxon>
        <taxon>Rhodothermota</taxon>
        <taxon>Rhodothermia</taxon>
        <taxon>Rhodothermales</taxon>
        <taxon>Rubricoccaceae</taxon>
        <taxon>Rubrivirga</taxon>
    </lineage>
</organism>
<evidence type="ECO:0000256" key="2">
    <source>
        <dbReference type="ARBA" id="ARBA00022630"/>
    </source>
</evidence>
<dbReference type="OrthoDB" id="9800167at2"/>
<accession>A0A271ITN8</accession>
<keyword evidence="9" id="KW-1185">Reference proteome</keyword>
<evidence type="ECO:0000256" key="4">
    <source>
        <dbReference type="PIRSR" id="PIRSR000350-3"/>
    </source>
</evidence>
<sequence length="452" mass="47890">MPDPYDLVVLGTGSGASTAAHKCAAAGWRVAVVDSRPYGGTCALRGCDPKKVLVGAEHLVDWGRRMAGHGVDAPPSIDWADLMAFKRTFTEPVPDKREAAFKKKGIDTLHGRARLVAPDALVVDGEDGERRLTFEHLLVATGAEPAPLPFDGAEHVATSTDFLDLDALPEHVVFVGGGYVSMEFAHVVARTAARATVVHRGERPLEAFDPDLVDRLAAHTCEIGVDLRLGTSVVGVERHGDGFRVTTETTGGERWTVDADLVVHGAGRVPALADLDLEAAGVESSKRGVTVDDHLRSVSNPRVWAAGDAADSGGPPLTPVAAHESHVVASNLLKGPHRTPNHDGVPSVAFTGPPLARVGLTEAEADARGLDIEVHTGDTTDWYTYRRVRAEVACYKVLTAGDRVVGAHLLGPGAGELVNVFALAIRHGVSARALRETIWAYPTHASDVPYMV</sequence>